<organism evidence="2 3">
    <name type="scientific">Spirodela intermedia</name>
    <name type="common">Intermediate duckweed</name>
    <dbReference type="NCBI Taxonomy" id="51605"/>
    <lineage>
        <taxon>Eukaryota</taxon>
        <taxon>Viridiplantae</taxon>
        <taxon>Streptophyta</taxon>
        <taxon>Embryophyta</taxon>
        <taxon>Tracheophyta</taxon>
        <taxon>Spermatophyta</taxon>
        <taxon>Magnoliopsida</taxon>
        <taxon>Liliopsida</taxon>
        <taxon>Araceae</taxon>
        <taxon>Lemnoideae</taxon>
        <taxon>Spirodela</taxon>
    </lineage>
</organism>
<reference evidence="2" key="1">
    <citation type="submission" date="2020-02" db="EMBL/GenBank/DDBJ databases">
        <authorList>
            <person name="Scholz U."/>
            <person name="Mascher M."/>
            <person name="Fiebig A."/>
        </authorList>
    </citation>
    <scope>NUCLEOTIDE SEQUENCE</scope>
</reference>
<evidence type="ECO:0000313" key="3">
    <source>
        <dbReference type="Proteomes" id="UP000663760"/>
    </source>
</evidence>
<gene>
    <name evidence="2" type="ORF">SI8410_10014318</name>
</gene>
<dbReference type="AlphaFoldDB" id="A0A7I8L0U5"/>
<keyword evidence="3" id="KW-1185">Reference proteome</keyword>
<evidence type="ECO:0000313" key="2">
    <source>
        <dbReference type="EMBL" id="CAA7403640.1"/>
    </source>
</evidence>
<proteinExistence type="predicted"/>
<accession>A0A7I8L0U5</accession>
<name>A0A7I8L0U5_SPIIN</name>
<dbReference type="EMBL" id="LR746273">
    <property type="protein sequence ID" value="CAA7403640.1"/>
    <property type="molecule type" value="Genomic_DNA"/>
</dbReference>
<evidence type="ECO:0000256" key="1">
    <source>
        <dbReference type="SAM" id="MobiDB-lite"/>
    </source>
</evidence>
<dbReference type="Proteomes" id="UP000663760">
    <property type="component" value="Chromosome 10"/>
</dbReference>
<sequence length="142" mass="15119">MFTPGAIRSGLRTSRVRKLGPRDENAATTGDGRMPSLVPEKVRVAEARWSAFAYRLMAAPSASPTATAGRRWLSATSSSPLAAVLARIIPTPPACFTTCPFCTRAVIPRSQRTIFPATRCGSRAPSRQRALGSAALLALPPR</sequence>
<protein>
    <submittedName>
        <fullName evidence="2">Uncharacterized protein</fullName>
    </submittedName>
</protein>
<dbReference type="OrthoDB" id="1536506at2759"/>
<feature type="region of interest" description="Disordered" evidence="1">
    <location>
        <begin position="1"/>
        <end position="34"/>
    </location>
</feature>